<accession>A0AAX2JCI2</accession>
<dbReference type="AlphaFoldDB" id="A0AAX2JCI2"/>
<proteinExistence type="predicted"/>
<name>A0AAX2JCI2_9FUSO</name>
<dbReference type="RefSeq" id="WP_005982126.1">
    <property type="nucleotide sequence ID" value="NZ_CABKNW010000005.1"/>
</dbReference>
<gene>
    <name evidence="1" type="ORF">NCTC12112_01912</name>
</gene>
<dbReference type="EMBL" id="LS483487">
    <property type="protein sequence ID" value="SQJ04803.1"/>
    <property type="molecule type" value="Genomic_DNA"/>
</dbReference>
<reference evidence="1 2" key="1">
    <citation type="submission" date="2018-06" db="EMBL/GenBank/DDBJ databases">
        <authorList>
            <consortium name="Pathogen Informatics"/>
            <person name="Doyle S."/>
        </authorList>
    </citation>
    <scope>NUCLEOTIDE SEQUENCE [LARGE SCALE GENOMIC DNA]</scope>
    <source>
        <strain evidence="1 2">NCTC12112</strain>
    </source>
</reference>
<dbReference type="KEGG" id="ful:C4N20_00225"/>
<dbReference type="GeneID" id="78453216"/>
<evidence type="ECO:0000313" key="2">
    <source>
        <dbReference type="Proteomes" id="UP000249008"/>
    </source>
</evidence>
<evidence type="ECO:0000313" key="1">
    <source>
        <dbReference type="EMBL" id="SQJ04803.1"/>
    </source>
</evidence>
<dbReference type="Proteomes" id="UP000249008">
    <property type="component" value="Chromosome 1"/>
</dbReference>
<sequence>MKNEKTLAVRILSGDIFYGKINKDGTVSERADDIPKEMFENAMLLYLNDVSKTDSFKKPYVIDLPQYKSKFKITVECLPRGVE</sequence>
<organism evidence="1 2">
    <name type="scientific">Fusobacterium ulcerans</name>
    <dbReference type="NCBI Taxonomy" id="861"/>
    <lineage>
        <taxon>Bacteria</taxon>
        <taxon>Fusobacteriati</taxon>
        <taxon>Fusobacteriota</taxon>
        <taxon>Fusobacteriia</taxon>
        <taxon>Fusobacteriales</taxon>
        <taxon>Fusobacteriaceae</taxon>
        <taxon>Fusobacterium</taxon>
    </lineage>
</organism>
<protein>
    <submittedName>
        <fullName evidence="1">Uncharacterized protein</fullName>
    </submittedName>
</protein>